<feature type="region of interest" description="Disordered" evidence="1">
    <location>
        <begin position="78"/>
        <end position="282"/>
    </location>
</feature>
<keyword evidence="3" id="KW-1185">Reference proteome</keyword>
<dbReference type="Proteomes" id="UP001354989">
    <property type="component" value="Chromosome"/>
</dbReference>
<evidence type="ECO:0000313" key="3">
    <source>
        <dbReference type="Proteomes" id="UP001354989"/>
    </source>
</evidence>
<sequence length="282" mass="33197">MSDNRKKYTTIDERAFELGMGKWGWGQQRAGMQVISMYRQVFGRDPEKVKREVRGQEMEVFAYPIEMSDTIDSVLSRLQKEFPESKKKPRPQKVNKFQHRGPRKAYSDRNTGQGGDNRRPYNSDRREGGNDNRRPYNNDRREGGYNSDNRRPYNSDRRESTGGNREGGYSNNRRPYNNDRREGGYNSDNRRPYNNDRRESTGGNREGGYSNNRRPYNNDRREGGYNSDNRRPYNSDRREGGYAPRRNDLPPRQREDIPARKPNPALPARERVDVTKKDENKD</sequence>
<dbReference type="RefSeq" id="WP_338397065.1">
    <property type="nucleotide sequence ID" value="NZ_AP025292.1"/>
</dbReference>
<feature type="compositionally biased region" description="Basic and acidic residues" evidence="1">
    <location>
        <begin position="216"/>
        <end position="259"/>
    </location>
</feature>
<feature type="compositionally biased region" description="Basic and acidic residues" evidence="1">
    <location>
        <begin position="176"/>
        <end position="200"/>
    </location>
</feature>
<protein>
    <submittedName>
        <fullName evidence="2">Uncharacterized protein</fullName>
    </submittedName>
</protein>
<dbReference type="EMBL" id="AP025292">
    <property type="protein sequence ID" value="BDC99889.1"/>
    <property type="molecule type" value="Genomic_DNA"/>
</dbReference>
<feature type="compositionally biased region" description="Basic and acidic residues" evidence="1">
    <location>
        <begin position="268"/>
        <end position="282"/>
    </location>
</feature>
<gene>
    <name evidence="2" type="ORF">PEPS_21700</name>
</gene>
<proteinExistence type="predicted"/>
<name>A0ABM7VG46_9BACT</name>
<reference evidence="2 3" key="1">
    <citation type="submission" date="2021-12" db="EMBL/GenBank/DDBJ databases">
        <title>Genome sequencing of bacteria with rrn-lacking chromosome and rrn-plasmid.</title>
        <authorList>
            <person name="Anda M."/>
            <person name="Iwasaki W."/>
        </authorList>
    </citation>
    <scope>NUCLEOTIDE SEQUENCE [LARGE SCALE GENOMIC DNA]</scope>
    <source>
        <strain evidence="2 3">NBRC 101262</strain>
    </source>
</reference>
<feature type="compositionally biased region" description="Basic and acidic residues" evidence="1">
    <location>
        <begin position="116"/>
        <end position="160"/>
    </location>
</feature>
<evidence type="ECO:0000313" key="2">
    <source>
        <dbReference type="EMBL" id="BDC99889.1"/>
    </source>
</evidence>
<feature type="compositionally biased region" description="Basic residues" evidence="1">
    <location>
        <begin position="87"/>
        <end position="103"/>
    </location>
</feature>
<evidence type="ECO:0000256" key="1">
    <source>
        <dbReference type="SAM" id="MobiDB-lite"/>
    </source>
</evidence>
<organism evidence="2 3">
    <name type="scientific">Persicobacter psychrovividus</name>
    <dbReference type="NCBI Taxonomy" id="387638"/>
    <lineage>
        <taxon>Bacteria</taxon>
        <taxon>Pseudomonadati</taxon>
        <taxon>Bacteroidota</taxon>
        <taxon>Cytophagia</taxon>
        <taxon>Cytophagales</taxon>
        <taxon>Persicobacteraceae</taxon>
        <taxon>Persicobacter</taxon>
    </lineage>
</organism>
<accession>A0ABM7VG46</accession>